<dbReference type="Proteomes" id="UP001596408">
    <property type="component" value="Unassembled WGS sequence"/>
</dbReference>
<dbReference type="PANTHER" id="PTHR44520:SF2">
    <property type="entry name" value="RESPONSE REGULATOR RCP1"/>
    <property type="match status" value="1"/>
</dbReference>
<dbReference type="InterPro" id="IPR011006">
    <property type="entry name" value="CheY-like_superfamily"/>
</dbReference>
<dbReference type="PANTHER" id="PTHR44520">
    <property type="entry name" value="RESPONSE REGULATOR RCP1-RELATED"/>
    <property type="match status" value="1"/>
</dbReference>
<dbReference type="InterPro" id="IPR052893">
    <property type="entry name" value="TCS_response_regulator"/>
</dbReference>
<dbReference type="AlphaFoldDB" id="A0ABD5TXE4"/>
<organism evidence="3 4">
    <name type="scientific">Halopelagius fulvigenes</name>
    <dbReference type="NCBI Taxonomy" id="1198324"/>
    <lineage>
        <taxon>Archaea</taxon>
        <taxon>Methanobacteriati</taxon>
        <taxon>Methanobacteriota</taxon>
        <taxon>Stenosarchaea group</taxon>
        <taxon>Halobacteria</taxon>
        <taxon>Halobacteriales</taxon>
        <taxon>Haloferacaceae</taxon>
    </lineage>
</organism>
<proteinExistence type="predicted"/>
<protein>
    <submittedName>
        <fullName evidence="3">Response regulator</fullName>
    </submittedName>
</protein>
<dbReference type="SMART" id="SM00448">
    <property type="entry name" value="REC"/>
    <property type="match status" value="1"/>
</dbReference>
<feature type="modified residue" description="4-aspartylphosphate" evidence="1">
    <location>
        <position position="70"/>
    </location>
</feature>
<comment type="caution">
    <text evidence="3">The sequence shown here is derived from an EMBL/GenBank/DDBJ whole genome shotgun (WGS) entry which is preliminary data.</text>
</comment>
<dbReference type="Pfam" id="PF00072">
    <property type="entry name" value="Response_reg"/>
    <property type="match status" value="1"/>
</dbReference>
<evidence type="ECO:0000256" key="1">
    <source>
        <dbReference type="PROSITE-ProRule" id="PRU00169"/>
    </source>
</evidence>
<keyword evidence="4" id="KW-1185">Reference proteome</keyword>
<dbReference type="InterPro" id="IPR001789">
    <property type="entry name" value="Sig_transdc_resp-reg_receiver"/>
</dbReference>
<dbReference type="SUPFAM" id="SSF52172">
    <property type="entry name" value="CheY-like"/>
    <property type="match status" value="1"/>
</dbReference>
<sequence length="151" mass="17169">MSNETNDGEPIEVLLIEDNPGDVRLTKEAFKEGQVGTTLHVAADGVEALDFLYRREEYADAPRPDIILLDLNLPRKDGEEVLEEIQNDTDLSRIPVIVLTSSKTTEDITKFYELQANAYLVKPVEPDEFVELARALEEFWFRFAELPTRTA</sequence>
<reference evidence="3 4" key="1">
    <citation type="journal article" date="2019" name="Int. J. Syst. Evol. Microbiol.">
        <title>The Global Catalogue of Microorganisms (GCM) 10K type strain sequencing project: providing services to taxonomists for standard genome sequencing and annotation.</title>
        <authorList>
            <consortium name="The Broad Institute Genomics Platform"/>
            <consortium name="The Broad Institute Genome Sequencing Center for Infectious Disease"/>
            <person name="Wu L."/>
            <person name="Ma J."/>
        </authorList>
    </citation>
    <scope>NUCLEOTIDE SEQUENCE [LARGE SCALE GENOMIC DNA]</scope>
    <source>
        <strain evidence="3 4">YIM 94188</strain>
    </source>
</reference>
<evidence type="ECO:0000313" key="4">
    <source>
        <dbReference type="Proteomes" id="UP001596408"/>
    </source>
</evidence>
<dbReference type="RefSeq" id="WP_379691968.1">
    <property type="nucleotide sequence ID" value="NZ_JBHSXH010000004.1"/>
</dbReference>
<name>A0ABD5TXE4_9EURY</name>
<gene>
    <name evidence="3" type="ORF">ACFQEV_00680</name>
</gene>
<dbReference type="CDD" id="cd17557">
    <property type="entry name" value="REC_Rcp-like"/>
    <property type="match status" value="1"/>
</dbReference>
<dbReference type="Gene3D" id="3.40.50.2300">
    <property type="match status" value="1"/>
</dbReference>
<dbReference type="PROSITE" id="PS50110">
    <property type="entry name" value="RESPONSE_REGULATORY"/>
    <property type="match status" value="1"/>
</dbReference>
<evidence type="ECO:0000313" key="3">
    <source>
        <dbReference type="EMBL" id="MFC6823525.1"/>
    </source>
</evidence>
<feature type="domain" description="Response regulatory" evidence="2">
    <location>
        <begin position="12"/>
        <end position="137"/>
    </location>
</feature>
<evidence type="ECO:0000259" key="2">
    <source>
        <dbReference type="PROSITE" id="PS50110"/>
    </source>
</evidence>
<dbReference type="EMBL" id="JBHSXH010000004">
    <property type="protein sequence ID" value="MFC6823525.1"/>
    <property type="molecule type" value="Genomic_DNA"/>
</dbReference>
<keyword evidence="1" id="KW-0597">Phosphoprotein</keyword>
<accession>A0ABD5TXE4</accession>